<name>A0A428PS69_9HYPO</name>
<proteinExistence type="predicted"/>
<accession>A0A428PS69</accession>
<evidence type="ECO:0000256" key="1">
    <source>
        <dbReference type="SAM" id="MobiDB-lite"/>
    </source>
</evidence>
<dbReference type="EMBL" id="NKCL01000679">
    <property type="protein sequence ID" value="RSL55932.1"/>
    <property type="molecule type" value="Genomic_DNA"/>
</dbReference>
<dbReference type="AlphaFoldDB" id="A0A428PS69"/>
<gene>
    <name evidence="2" type="ORF">CEP51_014477</name>
</gene>
<dbReference type="Proteomes" id="UP000287972">
    <property type="component" value="Unassembled WGS sequence"/>
</dbReference>
<organism evidence="2 3">
    <name type="scientific">Fusarium floridanum</name>
    <dbReference type="NCBI Taxonomy" id="1325733"/>
    <lineage>
        <taxon>Eukaryota</taxon>
        <taxon>Fungi</taxon>
        <taxon>Dikarya</taxon>
        <taxon>Ascomycota</taxon>
        <taxon>Pezizomycotina</taxon>
        <taxon>Sordariomycetes</taxon>
        <taxon>Hypocreomycetidae</taxon>
        <taxon>Hypocreales</taxon>
        <taxon>Nectriaceae</taxon>
        <taxon>Fusarium</taxon>
        <taxon>Fusarium solani species complex</taxon>
    </lineage>
</organism>
<comment type="caution">
    <text evidence="2">The sequence shown here is derived from an EMBL/GenBank/DDBJ whole genome shotgun (WGS) entry which is preliminary data.</text>
</comment>
<feature type="compositionally biased region" description="Low complexity" evidence="1">
    <location>
        <begin position="8"/>
        <end position="21"/>
    </location>
</feature>
<protein>
    <submittedName>
        <fullName evidence="2">Uncharacterized protein</fullName>
    </submittedName>
</protein>
<sequence length="522" mass="58613">MAPTACDSPSPRSTSEPPRVSCYGDLSPSPTSSLSYCHGLSIPLYTSPSPSLPYTLRICIHPDWHQLPDAVVHLSRNSVTLSRTSLHQPPLAHVSYVPVNLWREHVRRTTGVLPPPLQDENDPALDEPWPRADPIFCSGRWDNKPMPTPTSMPAPASVATPVSAPVHLPAPQKTLGLFTGLATLVLFIGILQALNPLGHLAWVSTTSVNKTAVFHIWQPVHLLFRDYENAILPLITPFEFNDSVPIPRKPSSIIAAFDEEAHAMACGLSAWEGSSLSGFDEHLTRRLNTCRVELESLRDSVLTFALSANVFVRGRSAHILAVSLDEAESPGRVAEKMKNFWNLTEERNGKVDLSARRIQRSLGIIKTELEPFLDEVEELLTPHAGHHIWAADLLDSITFTRNYFSLHILHTIPYLVDRAVGTLSTADTSISEQLEFWDIMESTAGVKDEEICRFTTDEPRWYSSWKVQYEHVKTHYILGNETVAELYRVADRGLELKKLVTEEEPKWKFKNIRPKRPSERWT</sequence>
<reference evidence="2 3" key="1">
    <citation type="submission" date="2017-06" db="EMBL/GenBank/DDBJ databases">
        <title>Comparative genomic analysis of Ambrosia Fusariam Clade fungi.</title>
        <authorList>
            <person name="Stajich J.E."/>
            <person name="Carrillo J."/>
            <person name="Kijimoto T."/>
            <person name="Eskalen A."/>
            <person name="O'Donnell K."/>
            <person name="Kasson M."/>
        </authorList>
    </citation>
    <scope>NUCLEOTIDE SEQUENCE [LARGE SCALE GENOMIC DNA]</scope>
    <source>
        <strain evidence="2 3">NRRL62606</strain>
    </source>
</reference>
<keyword evidence="3" id="KW-1185">Reference proteome</keyword>
<evidence type="ECO:0000313" key="3">
    <source>
        <dbReference type="Proteomes" id="UP000287972"/>
    </source>
</evidence>
<feature type="region of interest" description="Disordered" evidence="1">
    <location>
        <begin position="1"/>
        <end position="24"/>
    </location>
</feature>
<evidence type="ECO:0000313" key="2">
    <source>
        <dbReference type="EMBL" id="RSL55932.1"/>
    </source>
</evidence>